<evidence type="ECO:0000313" key="3">
    <source>
        <dbReference type="Proteomes" id="UP000198921"/>
    </source>
</evidence>
<dbReference type="AlphaFoldDB" id="A0A1H3R6T2"/>
<feature type="region of interest" description="Disordered" evidence="1">
    <location>
        <begin position="109"/>
        <end position="151"/>
    </location>
</feature>
<sequence>MTATLDAAALRFDHPRLLPEVRAALGTGEPVVVCLSGPAARRAATVFLGGDFRLYDGIRTVGAARSLTAVLRSARLGDLERVIAMGRARGHRVDVEYVDGVREFRVELVPPGQPPRSARSSGSSGAVISWSSPNSPKVSVPSSSPLVSSSG</sequence>
<accession>A0A1H3R6T2</accession>
<evidence type="ECO:0000256" key="1">
    <source>
        <dbReference type="SAM" id="MobiDB-lite"/>
    </source>
</evidence>
<gene>
    <name evidence="2" type="ORF">SAMN05660209_05052</name>
</gene>
<evidence type="ECO:0000313" key="2">
    <source>
        <dbReference type="EMBL" id="SDZ21377.1"/>
    </source>
</evidence>
<proteinExistence type="predicted"/>
<keyword evidence="3" id="KW-1185">Reference proteome</keyword>
<organism evidence="2 3">
    <name type="scientific">Geodermatophilus africanus</name>
    <dbReference type="NCBI Taxonomy" id="1137993"/>
    <lineage>
        <taxon>Bacteria</taxon>
        <taxon>Bacillati</taxon>
        <taxon>Actinomycetota</taxon>
        <taxon>Actinomycetes</taxon>
        <taxon>Geodermatophilales</taxon>
        <taxon>Geodermatophilaceae</taxon>
        <taxon>Geodermatophilus</taxon>
    </lineage>
</organism>
<name>A0A1H3R6T2_9ACTN</name>
<reference evidence="3" key="1">
    <citation type="submission" date="2016-10" db="EMBL/GenBank/DDBJ databases">
        <authorList>
            <person name="Varghese N."/>
            <person name="Submissions S."/>
        </authorList>
    </citation>
    <scope>NUCLEOTIDE SEQUENCE [LARGE SCALE GENOMIC DNA]</scope>
    <source>
        <strain evidence="3">DSM 45422</strain>
    </source>
</reference>
<feature type="compositionally biased region" description="Low complexity" evidence="1">
    <location>
        <begin position="115"/>
        <end position="151"/>
    </location>
</feature>
<protein>
    <submittedName>
        <fullName evidence="2">Uncharacterized protein</fullName>
    </submittedName>
</protein>
<dbReference type="Proteomes" id="UP000198921">
    <property type="component" value="Unassembled WGS sequence"/>
</dbReference>
<dbReference type="EMBL" id="FNOT01000031">
    <property type="protein sequence ID" value="SDZ21377.1"/>
    <property type="molecule type" value="Genomic_DNA"/>
</dbReference>